<evidence type="ECO:0000313" key="1">
    <source>
        <dbReference type="EMBL" id="AWQ62569.1"/>
    </source>
</evidence>
<accession>A0A2U9GG59</accession>
<name>A0A2U9GG59_WSSV</name>
<protein>
    <submittedName>
        <fullName evidence="1">Wsv325</fullName>
    </submittedName>
</protein>
<reference evidence="1" key="2">
    <citation type="journal article" name="FEMS Microbiol. Lett.">
        <title>Molecular variability and genetic structure of white spot syndrome virus strains from northwest Mexico based on the analysis of genomes.</title>
        <authorList>
            <person name="Parrilla-Taylor D.P."/>
            <person name="Vibanco-Perez N."/>
            <person name="Duran-Avelar M.J."/>
            <person name="Gomez-Gil B."/>
            <person name="Llera-Herrera R."/>
            <person name="Vazquez-Juarez R."/>
        </authorList>
    </citation>
    <scope>NUCLEOTIDE SEQUENCE</scope>
    <source>
        <strain evidence="1">JP</strain>
    </source>
</reference>
<sequence>MTNGNITVVLNHLSKHGCRGLSFYVLCRGSNARGFYDFKFYKLCHNIIFIIYAVTDVYRRCKRPSTNGYSGCTTNVVSSTLQEANLVTTEKDKPVQFVRGLVPRKMMEKYRSDLSPKNVGEYILPSEKETDKLKSDYKKGKKVGLLTALSNGHDSNKRIIGPRDLISRDDVKDKSYVFKRLSKDPLVYYSSATSKYVRKFSPFRAKKFMTSTQLGSKLVYPHPIRYGTAFVLPTGYVINKAYGMDNEDLHTWNPPSSSVLVPDSNNDRLTVECAKTDPTHRIGIYGFGGSDDNRRAKEEGYVEMLLCNCDNHKDLLKAPLITEYSTNPTEIQVDVAAKRVLFPAPGSEPVKSSQVTSAAHQLDGATGEHDISHEPVKLSDTGDYAVGSPIVFKPVYGTSLVNLPETGSPLALNCPCTDKADGIYQVNQKGGILYRDMVGYLNANPVEAASLSSSDSSSWLTTGNKISSVTCEGEKIKKIV</sequence>
<reference evidence="1" key="1">
    <citation type="submission" date="2017-11" db="EMBL/GenBank/DDBJ databases">
        <authorList>
            <person name="Parrilla Taylor D.P."/>
            <person name="Vibanco-Perez N."/>
            <person name="Duran-Avelar Md.J."/>
            <person name="Gomez-Gil B."/>
            <person name="Llera-Herrera R."/>
            <person name="Vazquez-Juarez R."/>
        </authorList>
    </citation>
    <scope>NUCLEOTIDE SEQUENCE</scope>
    <source>
        <strain evidence="1">JP</strain>
    </source>
</reference>
<dbReference type="EMBL" id="MG432479">
    <property type="protein sequence ID" value="AWQ62569.1"/>
    <property type="molecule type" value="Genomic_DNA"/>
</dbReference>
<gene>
    <name evidence="1" type="primary">326</name>
</gene>
<organismHost>
    <name type="scientific">Crustacea</name>
    <name type="common">crustaceans</name>
    <dbReference type="NCBI Taxonomy" id="6657"/>
</organismHost>
<organism evidence="1">
    <name type="scientific">White spot syndrome virus</name>
    <name type="common">WSSV</name>
    <name type="synonym">White spot bacilliform virus</name>
    <dbReference type="NCBI Taxonomy" id="92652"/>
    <lineage>
        <taxon>Viruses</taxon>
        <taxon>Viruses incertae sedis</taxon>
        <taxon>Naldaviricetes</taxon>
        <taxon>Nimaviridae</taxon>
        <taxon>Whispovirus</taxon>
        <taxon>White spot syndrome virus</taxon>
    </lineage>
</organism>
<proteinExistence type="predicted"/>